<evidence type="ECO:0000313" key="1">
    <source>
        <dbReference type="EMBL" id="QDU77629.1"/>
    </source>
</evidence>
<protein>
    <recommendedName>
        <fullName evidence="3">DUF1579 domain-containing protein</fullName>
    </recommendedName>
</protein>
<accession>A0A518CEI5</accession>
<evidence type="ECO:0000313" key="2">
    <source>
        <dbReference type="Proteomes" id="UP000318626"/>
    </source>
</evidence>
<dbReference type="OrthoDB" id="288011at2"/>
<keyword evidence="2" id="KW-1185">Reference proteome</keyword>
<dbReference type="Pfam" id="PF07617">
    <property type="entry name" value="DUF1579"/>
    <property type="match status" value="1"/>
</dbReference>
<evidence type="ECO:0008006" key="3">
    <source>
        <dbReference type="Google" id="ProtNLM"/>
    </source>
</evidence>
<dbReference type="KEGG" id="bvo:Pan97_47010"/>
<dbReference type="RefSeq" id="WP_144976637.1">
    <property type="nucleotide sequence ID" value="NZ_CP036289.1"/>
</dbReference>
<dbReference type="EMBL" id="CP036289">
    <property type="protein sequence ID" value="QDU77629.1"/>
    <property type="molecule type" value="Genomic_DNA"/>
</dbReference>
<name>A0A518CEI5_9BACT</name>
<proteinExistence type="predicted"/>
<gene>
    <name evidence="1" type="ORF">Pan97_47010</name>
</gene>
<dbReference type="Proteomes" id="UP000318626">
    <property type="component" value="Chromosome"/>
</dbReference>
<sequence>MQAASRLMGIFFLLGLVSVVIADEPAKPSANSLDSAAMAELMAKLGAPGKPHEHLQAMVGKYKTISNWIVPGENEESVDEGTAEFKSILGGRFVTQQFKSTYNGEPMEGFGILGYDNAEQKFVGIWIDNMSTHILHTEGKLDDKTGVMTETGTCSSPIGTMNFKMTTVPTDDGFVFTLSQVTGDTETEMGKIKYVKQ</sequence>
<reference evidence="2" key="1">
    <citation type="submission" date="2019-02" db="EMBL/GenBank/DDBJ databases">
        <title>Deep-cultivation of Planctomycetes and their phenomic and genomic characterization uncovers novel biology.</title>
        <authorList>
            <person name="Wiegand S."/>
            <person name="Jogler M."/>
            <person name="Boedeker C."/>
            <person name="Pinto D."/>
            <person name="Vollmers J."/>
            <person name="Rivas-Marin E."/>
            <person name="Kohn T."/>
            <person name="Peeters S.H."/>
            <person name="Heuer A."/>
            <person name="Rast P."/>
            <person name="Oberbeckmann S."/>
            <person name="Bunk B."/>
            <person name="Jeske O."/>
            <person name="Meyerdierks A."/>
            <person name="Storesund J.E."/>
            <person name="Kallscheuer N."/>
            <person name="Luecker S."/>
            <person name="Lage O.M."/>
            <person name="Pohl T."/>
            <person name="Merkel B.J."/>
            <person name="Hornburger P."/>
            <person name="Mueller R.-W."/>
            <person name="Bruemmer F."/>
            <person name="Labrenz M."/>
            <person name="Spormann A.M."/>
            <person name="Op den Camp H."/>
            <person name="Overmann J."/>
            <person name="Amann R."/>
            <person name="Jetten M.S.M."/>
            <person name="Mascher T."/>
            <person name="Medema M.H."/>
            <person name="Devos D.P."/>
            <person name="Kaster A.-K."/>
            <person name="Ovreas L."/>
            <person name="Rohde M."/>
            <person name="Galperin M.Y."/>
            <person name="Jogler C."/>
        </authorList>
    </citation>
    <scope>NUCLEOTIDE SEQUENCE [LARGE SCALE GENOMIC DNA]</scope>
    <source>
        <strain evidence="2">Pan97</strain>
    </source>
</reference>
<dbReference type="AlphaFoldDB" id="A0A518CEI5"/>
<dbReference type="InterPro" id="IPR011473">
    <property type="entry name" value="DUF1579"/>
</dbReference>
<organism evidence="1 2">
    <name type="scientific">Bremerella volcania</name>
    <dbReference type="NCBI Taxonomy" id="2527984"/>
    <lineage>
        <taxon>Bacteria</taxon>
        <taxon>Pseudomonadati</taxon>
        <taxon>Planctomycetota</taxon>
        <taxon>Planctomycetia</taxon>
        <taxon>Pirellulales</taxon>
        <taxon>Pirellulaceae</taxon>
        <taxon>Bremerella</taxon>
    </lineage>
</organism>